<accession>A0A1G8KE57</accession>
<dbReference type="InterPro" id="IPR003594">
    <property type="entry name" value="HATPase_dom"/>
</dbReference>
<dbReference type="EMBL" id="FNDJ01000005">
    <property type="protein sequence ID" value="SDI41702.1"/>
    <property type="molecule type" value="Genomic_DNA"/>
</dbReference>
<dbReference type="InterPro" id="IPR050267">
    <property type="entry name" value="Anti-sigma-factor_SerPK"/>
</dbReference>
<evidence type="ECO:0000313" key="3">
    <source>
        <dbReference type="EMBL" id="SDI41702.1"/>
    </source>
</evidence>
<name>A0A1G8KE57_9ACTN</name>
<dbReference type="SUPFAM" id="SSF55874">
    <property type="entry name" value="ATPase domain of HSP90 chaperone/DNA topoisomerase II/histidine kinase"/>
    <property type="match status" value="1"/>
</dbReference>
<keyword evidence="1" id="KW-0418">Kinase</keyword>
<dbReference type="Gene3D" id="3.30.565.10">
    <property type="entry name" value="Histidine kinase-like ATPase, C-terminal domain"/>
    <property type="match status" value="1"/>
</dbReference>
<gene>
    <name evidence="3" type="ORF">SAMN05421869_105371</name>
</gene>
<proteinExistence type="predicted"/>
<keyword evidence="4" id="KW-1185">Reference proteome</keyword>
<keyword evidence="1" id="KW-0808">Transferase</keyword>
<evidence type="ECO:0000256" key="1">
    <source>
        <dbReference type="ARBA" id="ARBA00022527"/>
    </source>
</evidence>
<dbReference type="RefSeq" id="WP_143043691.1">
    <property type="nucleotide sequence ID" value="NZ_FNDJ01000005.1"/>
</dbReference>
<dbReference type="Pfam" id="PF13581">
    <property type="entry name" value="HATPase_c_2"/>
    <property type="match status" value="1"/>
</dbReference>
<protein>
    <recommendedName>
        <fullName evidence="2">Histidine kinase/HSP90-like ATPase domain-containing protein</fullName>
    </recommendedName>
</protein>
<feature type="domain" description="Histidine kinase/HSP90-like ATPase" evidence="2">
    <location>
        <begin position="16"/>
        <end position="118"/>
    </location>
</feature>
<sequence length="132" mass="13913">MGTEEAGACVVETKLPEEMDSITVARQIVRRALAECGYEGHHEDVLLVVSELVTNALLHGEGGPGLRMWGGASHVRVEVSDTGAHMPEARVPGPASGWGLHVVRLLSTGWGISSNGEGKEGGKMVWCELASV</sequence>
<evidence type="ECO:0000259" key="2">
    <source>
        <dbReference type="Pfam" id="PF13581"/>
    </source>
</evidence>
<dbReference type="OrthoDB" id="3476098at2"/>
<reference evidence="3 4" key="1">
    <citation type="submission" date="2016-10" db="EMBL/GenBank/DDBJ databases">
        <authorList>
            <person name="de Groot N.N."/>
        </authorList>
    </citation>
    <scope>NUCLEOTIDE SEQUENCE [LARGE SCALE GENOMIC DNA]</scope>
    <source>
        <strain evidence="3 4">CGMCC 4.6533</strain>
    </source>
</reference>
<dbReference type="GO" id="GO:0004674">
    <property type="term" value="F:protein serine/threonine kinase activity"/>
    <property type="evidence" value="ECO:0007669"/>
    <property type="project" value="UniProtKB-KW"/>
</dbReference>
<dbReference type="AlphaFoldDB" id="A0A1G8KE57"/>
<evidence type="ECO:0000313" key="4">
    <source>
        <dbReference type="Proteomes" id="UP000199202"/>
    </source>
</evidence>
<dbReference type="Proteomes" id="UP000199202">
    <property type="component" value="Unassembled WGS sequence"/>
</dbReference>
<dbReference type="PANTHER" id="PTHR35526:SF3">
    <property type="entry name" value="ANTI-SIGMA-F FACTOR RSBW"/>
    <property type="match status" value="1"/>
</dbReference>
<keyword evidence="1" id="KW-0723">Serine/threonine-protein kinase</keyword>
<dbReference type="STRING" id="633440.SAMN05421869_105371"/>
<dbReference type="PANTHER" id="PTHR35526">
    <property type="entry name" value="ANTI-SIGMA-F FACTOR RSBW-RELATED"/>
    <property type="match status" value="1"/>
</dbReference>
<dbReference type="CDD" id="cd16936">
    <property type="entry name" value="HATPase_RsbW-like"/>
    <property type="match status" value="1"/>
</dbReference>
<dbReference type="InterPro" id="IPR036890">
    <property type="entry name" value="HATPase_C_sf"/>
</dbReference>
<organism evidence="3 4">
    <name type="scientific">Nonomuraea jiangxiensis</name>
    <dbReference type="NCBI Taxonomy" id="633440"/>
    <lineage>
        <taxon>Bacteria</taxon>
        <taxon>Bacillati</taxon>
        <taxon>Actinomycetota</taxon>
        <taxon>Actinomycetes</taxon>
        <taxon>Streptosporangiales</taxon>
        <taxon>Streptosporangiaceae</taxon>
        <taxon>Nonomuraea</taxon>
    </lineage>
</organism>